<evidence type="ECO:0000313" key="5">
    <source>
        <dbReference type="EMBL" id="KAF2248543.1"/>
    </source>
</evidence>
<dbReference type="InterPro" id="IPR029044">
    <property type="entry name" value="Nucleotide-diphossugar_trans"/>
</dbReference>
<dbReference type="RefSeq" id="XP_033683547.1">
    <property type="nucleotide sequence ID" value="XM_033829248.1"/>
</dbReference>
<dbReference type="InterPro" id="IPR008630">
    <property type="entry name" value="Glyco_trans_34"/>
</dbReference>
<organism evidence="5 6">
    <name type="scientific">Trematosphaeria pertusa</name>
    <dbReference type="NCBI Taxonomy" id="390896"/>
    <lineage>
        <taxon>Eukaryota</taxon>
        <taxon>Fungi</taxon>
        <taxon>Dikarya</taxon>
        <taxon>Ascomycota</taxon>
        <taxon>Pezizomycotina</taxon>
        <taxon>Dothideomycetes</taxon>
        <taxon>Pleosporomycetidae</taxon>
        <taxon>Pleosporales</taxon>
        <taxon>Massarineae</taxon>
        <taxon>Trematosphaeriaceae</taxon>
        <taxon>Trematosphaeria</taxon>
    </lineage>
</organism>
<keyword evidence="6" id="KW-1185">Reference proteome</keyword>
<evidence type="ECO:0000256" key="4">
    <source>
        <dbReference type="SAM" id="Phobius"/>
    </source>
</evidence>
<dbReference type="GO" id="GO:0006487">
    <property type="term" value="P:protein N-linked glycosylation"/>
    <property type="evidence" value="ECO:0007669"/>
    <property type="project" value="TreeGrafter"/>
</dbReference>
<gene>
    <name evidence="5" type="ORF">BU26DRAFT_520219</name>
</gene>
<dbReference type="Proteomes" id="UP000800094">
    <property type="component" value="Unassembled WGS sequence"/>
</dbReference>
<dbReference type="Gene3D" id="3.90.550.10">
    <property type="entry name" value="Spore Coat Polysaccharide Biosynthesis Protein SpsA, Chain A"/>
    <property type="match status" value="1"/>
</dbReference>
<dbReference type="EMBL" id="ML987196">
    <property type="protein sequence ID" value="KAF2248543.1"/>
    <property type="molecule type" value="Genomic_DNA"/>
</dbReference>
<dbReference type="PANTHER" id="PTHR31306">
    <property type="entry name" value="ALPHA-1,6-MANNOSYLTRANSFERASE MNN11-RELATED"/>
    <property type="match status" value="1"/>
</dbReference>
<dbReference type="OrthoDB" id="3763672at2759"/>
<sequence>MISTQRVSVFIVAIFLCFILLFQILQNDGPSINDIKNISYRPFRPSIHDSILALFDSIRHPITENYTDVSGTRFLLEQPPIWTKPLKKKVLIVDIDTREPSGDNQILNSAKMDWEKLDVSGGELVSNGIMNHYLYAQIHGYDYKFFQAQHIKGHHDTWILPHVLYDLLPDYQFVVTMDADVTITHLEVPLEWLFNRWGLTKHTSISMPWDQEEILGGETVSIDSKGLQVLNTGVVAVQNLEYTFEMLEAWKDCTTEKRYSGCGRWKEEWSHEQRAFSEYIRYDFNPAGDNIVEIPCDDAMGWPGMMHEYEGQIMSDCNGTFFRHHTLRKDKTKESASSAVMQVLSEILQHELLEHKDKVWVKEAERIEVDEAPSHVENVDLSG</sequence>
<comment type="similarity">
    <text evidence="1">Belongs to the glycosyltransferase 34 family.</text>
</comment>
<evidence type="ECO:0000256" key="2">
    <source>
        <dbReference type="ARBA" id="ARBA00022676"/>
    </source>
</evidence>
<dbReference type="GO" id="GO:0016757">
    <property type="term" value="F:glycosyltransferase activity"/>
    <property type="evidence" value="ECO:0007669"/>
    <property type="project" value="UniProtKB-KW"/>
</dbReference>
<keyword evidence="4" id="KW-0812">Transmembrane</keyword>
<reference evidence="5" key="1">
    <citation type="journal article" date="2020" name="Stud. Mycol.">
        <title>101 Dothideomycetes genomes: a test case for predicting lifestyles and emergence of pathogens.</title>
        <authorList>
            <person name="Haridas S."/>
            <person name="Albert R."/>
            <person name="Binder M."/>
            <person name="Bloem J."/>
            <person name="Labutti K."/>
            <person name="Salamov A."/>
            <person name="Andreopoulos B."/>
            <person name="Baker S."/>
            <person name="Barry K."/>
            <person name="Bills G."/>
            <person name="Bluhm B."/>
            <person name="Cannon C."/>
            <person name="Castanera R."/>
            <person name="Culley D."/>
            <person name="Daum C."/>
            <person name="Ezra D."/>
            <person name="Gonzalez J."/>
            <person name="Henrissat B."/>
            <person name="Kuo A."/>
            <person name="Liang C."/>
            <person name="Lipzen A."/>
            <person name="Lutzoni F."/>
            <person name="Magnuson J."/>
            <person name="Mondo S."/>
            <person name="Nolan M."/>
            <person name="Ohm R."/>
            <person name="Pangilinan J."/>
            <person name="Park H.-J."/>
            <person name="Ramirez L."/>
            <person name="Alfaro M."/>
            <person name="Sun H."/>
            <person name="Tritt A."/>
            <person name="Yoshinaga Y."/>
            <person name="Zwiers L.-H."/>
            <person name="Turgeon B."/>
            <person name="Goodwin S."/>
            <person name="Spatafora J."/>
            <person name="Crous P."/>
            <person name="Grigoriev I."/>
        </authorList>
    </citation>
    <scope>NUCLEOTIDE SEQUENCE</scope>
    <source>
        <strain evidence="5">CBS 122368</strain>
    </source>
</reference>
<evidence type="ECO:0000313" key="6">
    <source>
        <dbReference type="Proteomes" id="UP000800094"/>
    </source>
</evidence>
<evidence type="ECO:0000256" key="1">
    <source>
        <dbReference type="ARBA" id="ARBA00005664"/>
    </source>
</evidence>
<proteinExistence type="inferred from homology"/>
<keyword evidence="4" id="KW-1133">Transmembrane helix</keyword>
<feature type="transmembrane region" description="Helical" evidence="4">
    <location>
        <begin position="7"/>
        <end position="25"/>
    </location>
</feature>
<dbReference type="GO" id="GO:0000139">
    <property type="term" value="C:Golgi membrane"/>
    <property type="evidence" value="ECO:0007669"/>
    <property type="project" value="TreeGrafter"/>
</dbReference>
<keyword evidence="4" id="KW-0472">Membrane</keyword>
<evidence type="ECO:0008006" key="7">
    <source>
        <dbReference type="Google" id="ProtNLM"/>
    </source>
</evidence>
<dbReference type="PANTHER" id="PTHR31306:SF3">
    <property type="entry name" value="NUCLEOTIDE-DIPHOSPHO-SUGAR TRANSFERASE DOMAIN-CONTAINING PROTEIN"/>
    <property type="match status" value="1"/>
</dbReference>
<dbReference type="GeneID" id="54582578"/>
<dbReference type="Pfam" id="PF05637">
    <property type="entry name" value="Glyco_transf_34"/>
    <property type="match status" value="1"/>
</dbReference>
<name>A0A6A6IG86_9PLEO</name>
<keyword evidence="3" id="KW-0808">Transferase</keyword>
<accession>A0A6A6IG86</accession>
<evidence type="ECO:0000256" key="3">
    <source>
        <dbReference type="ARBA" id="ARBA00022679"/>
    </source>
</evidence>
<dbReference type="AlphaFoldDB" id="A0A6A6IG86"/>
<protein>
    <recommendedName>
        <fullName evidence="7">Glycosyltransferase family 34 protein</fullName>
    </recommendedName>
</protein>
<keyword evidence="2" id="KW-0328">Glycosyltransferase</keyword>